<dbReference type="Gene3D" id="1.10.10.10">
    <property type="entry name" value="Winged helix-like DNA-binding domain superfamily/Winged helix DNA-binding domain"/>
    <property type="match status" value="1"/>
</dbReference>
<gene>
    <name evidence="9" type="ORF">DWY14_01620</name>
    <name evidence="8" type="ORF">DXC17_02225</name>
    <name evidence="7" type="ORF">DXD04_01740</name>
</gene>
<reference evidence="10 11" key="1">
    <citation type="submission" date="2018-08" db="EMBL/GenBank/DDBJ databases">
        <title>A genome reference for cultivated species of the human gut microbiota.</title>
        <authorList>
            <person name="Zou Y."/>
            <person name="Xue W."/>
            <person name="Luo G."/>
        </authorList>
    </citation>
    <scope>NUCLEOTIDE SEQUENCE [LARGE SCALE GENOMIC DNA]</scope>
    <source>
        <strain evidence="9 12">AF24-16AC</strain>
        <strain evidence="8 10">OM08-14</strain>
        <strain evidence="7 11">TF10-3AC</strain>
    </source>
</reference>
<dbReference type="AlphaFoldDB" id="A0A3E4WK14"/>
<dbReference type="InterPro" id="IPR039425">
    <property type="entry name" value="RNA_pol_sigma-70-like"/>
</dbReference>
<evidence type="ECO:0000256" key="2">
    <source>
        <dbReference type="ARBA" id="ARBA00023015"/>
    </source>
</evidence>
<evidence type="ECO:0000313" key="11">
    <source>
        <dbReference type="Proteomes" id="UP000260862"/>
    </source>
</evidence>
<evidence type="ECO:0000259" key="6">
    <source>
        <dbReference type="Pfam" id="PF08281"/>
    </source>
</evidence>
<evidence type="ECO:0000256" key="1">
    <source>
        <dbReference type="ARBA" id="ARBA00010641"/>
    </source>
</evidence>
<evidence type="ECO:0000313" key="9">
    <source>
        <dbReference type="EMBL" id="RGS10418.1"/>
    </source>
</evidence>
<feature type="domain" description="RNA polymerase sigma-70 region 2" evidence="5">
    <location>
        <begin position="20"/>
        <end position="83"/>
    </location>
</feature>
<sequence length="214" mass="25501">MINTIRQIKQGNSKAFKAIFDRYWNIVYRFTGLYLMDNYEKEEITQQVFIKLWEKRELLDEEKDLDGLLFIITRNLIFNHIRKSINEEKLAETLQLATEASNEIEQGIEAEDLKKYIDKLVHMLPERQRTAFILSKKRGLKVKEIAEEMHISEKGVARNLYLATKFLKKHILFFWLAYSVFSHSNFSFQSLEDISLRFWSTIPECRLKNLLNEA</sequence>
<keyword evidence="3" id="KW-0731">Sigma factor</keyword>
<proteinExistence type="inferred from homology"/>
<evidence type="ECO:0000313" key="7">
    <source>
        <dbReference type="EMBL" id="RGK58008.1"/>
    </source>
</evidence>
<dbReference type="SUPFAM" id="SSF88659">
    <property type="entry name" value="Sigma3 and sigma4 domains of RNA polymerase sigma factors"/>
    <property type="match status" value="1"/>
</dbReference>
<protein>
    <submittedName>
        <fullName evidence="8">RNA polymerase sigma-70 factor</fullName>
    </submittedName>
</protein>
<dbReference type="InterPro" id="IPR014327">
    <property type="entry name" value="RNA_pol_sigma70_bacteroid"/>
</dbReference>
<dbReference type="GO" id="GO:0006352">
    <property type="term" value="P:DNA-templated transcription initiation"/>
    <property type="evidence" value="ECO:0007669"/>
    <property type="project" value="InterPro"/>
</dbReference>
<dbReference type="GO" id="GO:0016987">
    <property type="term" value="F:sigma factor activity"/>
    <property type="evidence" value="ECO:0007669"/>
    <property type="project" value="UniProtKB-KW"/>
</dbReference>
<accession>A0A3E4WK14</accession>
<dbReference type="InterPro" id="IPR036388">
    <property type="entry name" value="WH-like_DNA-bd_sf"/>
</dbReference>
<evidence type="ECO:0000259" key="5">
    <source>
        <dbReference type="Pfam" id="PF04542"/>
    </source>
</evidence>
<dbReference type="Gene3D" id="1.10.1740.10">
    <property type="match status" value="1"/>
</dbReference>
<dbReference type="Pfam" id="PF04542">
    <property type="entry name" value="Sigma70_r2"/>
    <property type="match status" value="1"/>
</dbReference>
<dbReference type="Pfam" id="PF08281">
    <property type="entry name" value="Sigma70_r4_2"/>
    <property type="match status" value="1"/>
</dbReference>
<dbReference type="InterPro" id="IPR007627">
    <property type="entry name" value="RNA_pol_sigma70_r2"/>
</dbReference>
<dbReference type="PANTHER" id="PTHR43133:SF46">
    <property type="entry name" value="RNA POLYMERASE SIGMA-70 FACTOR ECF SUBFAMILY"/>
    <property type="match status" value="1"/>
</dbReference>
<dbReference type="EMBL" id="QSTF01000003">
    <property type="protein sequence ID" value="RGM42598.1"/>
    <property type="molecule type" value="Genomic_DNA"/>
</dbReference>
<dbReference type="InterPro" id="IPR013325">
    <property type="entry name" value="RNA_pol_sigma_r2"/>
</dbReference>
<comment type="similarity">
    <text evidence="1">Belongs to the sigma-70 factor family. ECF subfamily.</text>
</comment>
<dbReference type="Proteomes" id="UP000260862">
    <property type="component" value="Unassembled WGS sequence"/>
</dbReference>
<keyword evidence="11" id="KW-1185">Reference proteome</keyword>
<evidence type="ECO:0000256" key="4">
    <source>
        <dbReference type="ARBA" id="ARBA00023163"/>
    </source>
</evidence>
<keyword evidence="4" id="KW-0804">Transcription</keyword>
<dbReference type="EMBL" id="QSQT01000002">
    <property type="protein sequence ID" value="RGK58008.1"/>
    <property type="molecule type" value="Genomic_DNA"/>
</dbReference>
<keyword evidence="2" id="KW-0805">Transcription regulation</keyword>
<name>A0A3E4WK14_9BACT</name>
<dbReference type="InterPro" id="IPR013324">
    <property type="entry name" value="RNA_pol_sigma_r3/r4-like"/>
</dbReference>
<comment type="caution">
    <text evidence="8">The sequence shown here is derived from an EMBL/GenBank/DDBJ whole genome shotgun (WGS) entry which is preliminary data.</text>
</comment>
<evidence type="ECO:0000313" key="12">
    <source>
        <dbReference type="Proteomes" id="UP000285750"/>
    </source>
</evidence>
<evidence type="ECO:0000313" key="10">
    <source>
        <dbReference type="Proteomes" id="UP000260780"/>
    </source>
</evidence>
<dbReference type="Proteomes" id="UP000260780">
    <property type="component" value="Unassembled WGS sequence"/>
</dbReference>
<organism evidence="8 10">
    <name type="scientific">Phocaeicola plebeius</name>
    <dbReference type="NCBI Taxonomy" id="310297"/>
    <lineage>
        <taxon>Bacteria</taxon>
        <taxon>Pseudomonadati</taxon>
        <taxon>Bacteroidota</taxon>
        <taxon>Bacteroidia</taxon>
        <taxon>Bacteroidales</taxon>
        <taxon>Bacteroidaceae</taxon>
        <taxon>Phocaeicola</taxon>
    </lineage>
</organism>
<dbReference type="GO" id="GO:0003677">
    <property type="term" value="F:DNA binding"/>
    <property type="evidence" value="ECO:0007669"/>
    <property type="project" value="InterPro"/>
</dbReference>
<evidence type="ECO:0000313" key="8">
    <source>
        <dbReference type="EMBL" id="RGM42598.1"/>
    </source>
</evidence>
<dbReference type="NCBIfam" id="TIGR02985">
    <property type="entry name" value="Sig70_bacteroi1"/>
    <property type="match status" value="1"/>
</dbReference>
<dbReference type="Proteomes" id="UP000285750">
    <property type="component" value="Unassembled WGS sequence"/>
</dbReference>
<dbReference type="RefSeq" id="WP_117670326.1">
    <property type="nucleotide sequence ID" value="NZ_CABOGR010000002.1"/>
</dbReference>
<dbReference type="PANTHER" id="PTHR43133">
    <property type="entry name" value="RNA POLYMERASE ECF-TYPE SIGMA FACTO"/>
    <property type="match status" value="1"/>
</dbReference>
<dbReference type="EMBL" id="QRUY01000002">
    <property type="protein sequence ID" value="RGS10418.1"/>
    <property type="molecule type" value="Genomic_DNA"/>
</dbReference>
<feature type="domain" description="RNA polymerase sigma factor 70 region 4 type 2" evidence="6">
    <location>
        <begin position="116"/>
        <end position="166"/>
    </location>
</feature>
<dbReference type="SUPFAM" id="SSF88946">
    <property type="entry name" value="Sigma2 domain of RNA polymerase sigma factors"/>
    <property type="match status" value="1"/>
</dbReference>
<dbReference type="InterPro" id="IPR013249">
    <property type="entry name" value="RNA_pol_sigma70_r4_t2"/>
</dbReference>
<evidence type="ECO:0000256" key="3">
    <source>
        <dbReference type="ARBA" id="ARBA00023082"/>
    </source>
</evidence>
<dbReference type="InterPro" id="IPR014284">
    <property type="entry name" value="RNA_pol_sigma-70_dom"/>
</dbReference>
<dbReference type="NCBIfam" id="TIGR02937">
    <property type="entry name" value="sigma70-ECF"/>
    <property type="match status" value="1"/>
</dbReference>